<dbReference type="Proteomes" id="UP000294853">
    <property type="component" value="Chromosome"/>
</dbReference>
<dbReference type="RefSeq" id="WP_135268474.1">
    <property type="nucleotide sequence ID" value="NZ_CP038436.1"/>
</dbReference>
<dbReference type="KEGG" id="nsn:EXE58_14115"/>
<dbReference type="GO" id="GO:0004519">
    <property type="term" value="F:endonuclease activity"/>
    <property type="evidence" value="ECO:0007669"/>
    <property type="project" value="UniProtKB-KW"/>
</dbReference>
<dbReference type="EMBL" id="CP038436">
    <property type="protein sequence ID" value="QBX56488.1"/>
    <property type="molecule type" value="Genomic_DNA"/>
</dbReference>
<keyword evidence="4" id="KW-1185">Reference proteome</keyword>
<dbReference type="SMART" id="SM00507">
    <property type="entry name" value="HNHc"/>
    <property type="match status" value="1"/>
</dbReference>
<evidence type="ECO:0000259" key="2">
    <source>
        <dbReference type="SMART" id="SM00507"/>
    </source>
</evidence>
<feature type="region of interest" description="Disordered" evidence="1">
    <location>
        <begin position="387"/>
        <end position="408"/>
    </location>
</feature>
<name>A0A4P7IGU5_9ACTN</name>
<dbReference type="Gene3D" id="1.10.30.50">
    <property type="match status" value="1"/>
</dbReference>
<dbReference type="AlphaFoldDB" id="A0A4P7IGU5"/>
<evidence type="ECO:0000313" key="3">
    <source>
        <dbReference type="EMBL" id="QBX56488.1"/>
    </source>
</evidence>
<keyword evidence="3" id="KW-0540">Nuclease</keyword>
<feature type="domain" description="HNH nuclease" evidence="2">
    <location>
        <begin position="358"/>
        <end position="416"/>
    </location>
</feature>
<keyword evidence="3" id="KW-0378">Hydrolase</keyword>
<reference evidence="3 4" key="1">
    <citation type="submission" date="2019-03" db="EMBL/GenBank/DDBJ databases">
        <title>Three New Species of Nocardioides, Nocardioides euryhalodurans sp. nov., Nocardioides seonyuensis sp. nov. and Nocardioides eburneoflavus sp. nov. Iolated from Soil.</title>
        <authorList>
            <person name="Roh S.G."/>
            <person name="Lee C."/>
            <person name="Kim M.-K."/>
            <person name="Kim S.B."/>
        </authorList>
    </citation>
    <scope>NUCLEOTIDE SEQUENCE [LARGE SCALE GENOMIC DNA]</scope>
    <source>
        <strain evidence="3 4">MMS17-SY207-3</strain>
    </source>
</reference>
<keyword evidence="3" id="KW-0255">Endonuclease</keyword>
<organism evidence="3 4">
    <name type="scientific">Nocardioides seonyuensis</name>
    <dbReference type="NCBI Taxonomy" id="2518371"/>
    <lineage>
        <taxon>Bacteria</taxon>
        <taxon>Bacillati</taxon>
        <taxon>Actinomycetota</taxon>
        <taxon>Actinomycetes</taxon>
        <taxon>Propionibacteriales</taxon>
        <taxon>Nocardioidaceae</taxon>
        <taxon>Nocardioides</taxon>
    </lineage>
</organism>
<dbReference type="InterPro" id="IPR003615">
    <property type="entry name" value="HNH_nuc"/>
</dbReference>
<protein>
    <submittedName>
        <fullName evidence="3">HNH endonuclease</fullName>
    </submittedName>
</protein>
<dbReference type="OrthoDB" id="3778721at2"/>
<dbReference type="CDD" id="cd00085">
    <property type="entry name" value="HNHc"/>
    <property type="match status" value="1"/>
</dbReference>
<proteinExistence type="predicted"/>
<evidence type="ECO:0000256" key="1">
    <source>
        <dbReference type="SAM" id="MobiDB-lite"/>
    </source>
</evidence>
<accession>A0A4P7IGU5</accession>
<gene>
    <name evidence="3" type="ORF">EXE58_14115</name>
</gene>
<evidence type="ECO:0000313" key="4">
    <source>
        <dbReference type="Proteomes" id="UP000294853"/>
    </source>
</evidence>
<sequence>MTSTQPDSDLEVADLADASVSGLLEQAAECEAVLREAAVHQLRIAYEWAISHPVTDAAETAAGPVLPSVLEAPETLGGAGTPAVAAFTAEPLAVACGIAPTAASGLLADALDLHHRLPVLWHQTQAGFVPAWKARRVAVRTRDLSLDAALWVDRQTAGRVGSLGHAALDRLIAEASARVDGEDLAEKEKRQRSEWDVKLKHRDPSQGGATSEIHAIGDTLDLTRFHDIVCAEAEALGALGDDDTFEVRKAKALGVIADAQARLDLTSLLDDTSDDERAAVRRRLIERRDAKVRLYLHASLADVVAGTSGAVGTVEGLGPVTLAQIKDWAGRSRLTIQPVLHVAAEDTWSVDRHDPPPRMAEQAVLRDSTCVFPWCSHPARHADLDHIEPYADPDESGPPGQTRPDNLAPLCRRHHRAKTAGGWSYQRTAPGTYLWTGPAGLTALVTPTGTITLPTS</sequence>